<gene>
    <name evidence="1" type="ORF">CAEBREN_14937</name>
</gene>
<dbReference type="OMA" id="CPEPKLI"/>
<dbReference type="OrthoDB" id="5797688at2759"/>
<proteinExistence type="predicted"/>
<dbReference type="Proteomes" id="UP000008068">
    <property type="component" value="Unassembled WGS sequence"/>
</dbReference>
<dbReference type="eggNOG" id="ENOG502THDM">
    <property type="taxonomic scope" value="Eukaryota"/>
</dbReference>
<dbReference type="EMBL" id="GL379802">
    <property type="protein sequence ID" value="EGT37382.1"/>
    <property type="molecule type" value="Genomic_DNA"/>
</dbReference>
<evidence type="ECO:0000313" key="2">
    <source>
        <dbReference type="Proteomes" id="UP000008068"/>
    </source>
</evidence>
<dbReference type="HOGENOM" id="CLU_042453_0_0_1"/>
<protein>
    <submittedName>
        <fullName evidence="1">Uncharacterized protein</fullName>
    </submittedName>
</protein>
<accession>G0MMW6</accession>
<organism evidence="2">
    <name type="scientific">Caenorhabditis brenneri</name>
    <name type="common">Nematode worm</name>
    <dbReference type="NCBI Taxonomy" id="135651"/>
    <lineage>
        <taxon>Eukaryota</taxon>
        <taxon>Metazoa</taxon>
        <taxon>Ecdysozoa</taxon>
        <taxon>Nematoda</taxon>
        <taxon>Chromadorea</taxon>
        <taxon>Rhabditida</taxon>
        <taxon>Rhabditina</taxon>
        <taxon>Rhabditomorpha</taxon>
        <taxon>Rhabditoidea</taxon>
        <taxon>Rhabditidae</taxon>
        <taxon>Peloderinae</taxon>
        <taxon>Caenorhabditis</taxon>
    </lineage>
</organism>
<keyword evidence="2" id="KW-1185">Reference proteome</keyword>
<name>G0MMW6_CAEBE</name>
<reference evidence="2" key="1">
    <citation type="submission" date="2011-07" db="EMBL/GenBank/DDBJ databases">
        <authorList>
            <consortium name="Caenorhabditis brenneri Sequencing and Analysis Consortium"/>
            <person name="Wilson R.K."/>
        </authorList>
    </citation>
    <scope>NUCLEOTIDE SEQUENCE [LARGE SCALE GENOMIC DNA]</scope>
    <source>
        <strain evidence="2">PB2801</strain>
    </source>
</reference>
<sequence>MCSQCNSTKPLRLCLTCQKSQNWKDVNMQSHALCEGCAEQGMRRTAGEGHVHHCDSTSIREKLEGTPDIECRRCSTITNNPYLCSTCFHISTDHINVDTFSLCADCILDHHSGHETSKATENYSIRISTVPIVEKVLLGKLSSTEKEDEKKCKVRQLRMSITGKEVIYRASTHYPLWTEEDCTDPKLLGRPKIPKDYVQNVLSSLEQQFDFIQKMTEPCPCVAVWENVKRLNIFDAHGSPPHFLAMVNTPDLEKVLDRCPLELEENRELKEQLMEVIERGEVLTEPHEKIFRYYDLQTF</sequence>
<dbReference type="InParanoid" id="G0MMW6"/>
<dbReference type="AlphaFoldDB" id="G0MMW6"/>
<evidence type="ECO:0000313" key="1">
    <source>
        <dbReference type="EMBL" id="EGT37382.1"/>
    </source>
</evidence>